<protein>
    <submittedName>
        <fullName evidence="1">Uncharacterized protein</fullName>
    </submittedName>
</protein>
<reference evidence="1 2" key="1">
    <citation type="submission" date="2018-11" db="EMBL/GenBank/DDBJ databases">
        <title>Genomic Encyclopedia of Type Strains, Phase IV (KMG-IV): sequencing the most valuable type-strain genomes for metagenomic binning, comparative biology and taxonomic classification.</title>
        <authorList>
            <person name="Goeker M."/>
        </authorList>
    </citation>
    <scope>NUCLEOTIDE SEQUENCE [LARGE SCALE GENOMIC DNA]</scope>
    <source>
        <strain evidence="1 2">DSM 25623</strain>
    </source>
</reference>
<comment type="caution">
    <text evidence="1">The sequence shown here is derived from an EMBL/GenBank/DDBJ whole genome shotgun (WGS) entry which is preliminary data.</text>
</comment>
<name>A0A3N4VHZ3_9GAMM</name>
<keyword evidence="2" id="KW-1185">Reference proteome</keyword>
<accession>A0A3N4VHZ3</accession>
<evidence type="ECO:0000313" key="2">
    <source>
        <dbReference type="Proteomes" id="UP000269708"/>
    </source>
</evidence>
<organism evidence="1 2">
    <name type="scientific">Vulcaniibacterium tengchongense</name>
    <dbReference type="NCBI Taxonomy" id="1273429"/>
    <lineage>
        <taxon>Bacteria</taxon>
        <taxon>Pseudomonadati</taxon>
        <taxon>Pseudomonadota</taxon>
        <taxon>Gammaproteobacteria</taxon>
        <taxon>Lysobacterales</taxon>
        <taxon>Lysobacteraceae</taxon>
        <taxon>Vulcaniibacterium</taxon>
    </lineage>
</organism>
<proteinExistence type="predicted"/>
<dbReference type="EMBL" id="RKQN01000001">
    <property type="protein sequence ID" value="RPE81115.1"/>
    <property type="molecule type" value="Genomic_DNA"/>
</dbReference>
<sequence>MAASTGGTNGQPVAVEVGGVRYPSARSAAAAVGIGYSAVTARCHDPRNPNYRWLGATPGRRELRPEDRRIARALVEPARWPCDGGRRRAEVLDLNEGPPKVVRRIGWLRRMCCARFTFSDDVVRVRMCEECGGLGSAPAKDA</sequence>
<dbReference type="Proteomes" id="UP000269708">
    <property type="component" value="Unassembled WGS sequence"/>
</dbReference>
<dbReference type="OrthoDB" id="6058446at2"/>
<dbReference type="AlphaFoldDB" id="A0A3N4VHZ3"/>
<evidence type="ECO:0000313" key="1">
    <source>
        <dbReference type="EMBL" id="RPE81115.1"/>
    </source>
</evidence>
<gene>
    <name evidence="1" type="ORF">EDC50_0284</name>
</gene>